<dbReference type="PANTHER" id="PTHR22950">
    <property type="entry name" value="AMINO ACID TRANSPORTER"/>
    <property type="match status" value="1"/>
</dbReference>
<keyword evidence="2 6" id="KW-0812">Transmembrane</keyword>
<dbReference type="GO" id="GO:0005774">
    <property type="term" value="C:vacuolar membrane"/>
    <property type="evidence" value="ECO:0007669"/>
    <property type="project" value="TreeGrafter"/>
</dbReference>
<organism evidence="8">
    <name type="scientific">Salvia splendens</name>
    <name type="common">Scarlet sage</name>
    <dbReference type="NCBI Taxonomy" id="180675"/>
    <lineage>
        <taxon>Eukaryota</taxon>
        <taxon>Viridiplantae</taxon>
        <taxon>Streptophyta</taxon>
        <taxon>Embryophyta</taxon>
        <taxon>Tracheophyta</taxon>
        <taxon>Spermatophyta</taxon>
        <taxon>Magnoliopsida</taxon>
        <taxon>eudicotyledons</taxon>
        <taxon>Gunneridae</taxon>
        <taxon>Pentapetalae</taxon>
        <taxon>asterids</taxon>
        <taxon>lamiids</taxon>
        <taxon>Lamiales</taxon>
        <taxon>Lamiaceae</taxon>
        <taxon>Nepetoideae</taxon>
        <taxon>Mentheae</taxon>
        <taxon>Salviinae</taxon>
        <taxon>Salvia</taxon>
        <taxon>Salvia subgen. Calosphace</taxon>
        <taxon>core Calosphace</taxon>
    </lineage>
</organism>
<dbReference type="EMBL" id="PNBA02000015">
    <property type="protein sequence ID" value="KAG6398323.1"/>
    <property type="molecule type" value="Genomic_DNA"/>
</dbReference>
<keyword evidence="3" id="KW-0029">Amino-acid transport</keyword>
<feature type="transmembrane region" description="Helical" evidence="6">
    <location>
        <begin position="30"/>
        <end position="48"/>
    </location>
</feature>
<evidence type="ECO:0000256" key="5">
    <source>
        <dbReference type="ARBA" id="ARBA00023136"/>
    </source>
</evidence>
<evidence type="ECO:0000256" key="3">
    <source>
        <dbReference type="ARBA" id="ARBA00022970"/>
    </source>
</evidence>
<dbReference type="AlphaFoldDB" id="A0A8X8ZBB9"/>
<feature type="transmembrane region" description="Helical" evidence="6">
    <location>
        <begin position="168"/>
        <end position="188"/>
    </location>
</feature>
<dbReference type="Proteomes" id="UP000298416">
    <property type="component" value="Unassembled WGS sequence"/>
</dbReference>
<keyword evidence="5 6" id="KW-0472">Membrane</keyword>
<dbReference type="OrthoDB" id="655540at2759"/>
<dbReference type="GO" id="GO:0015179">
    <property type="term" value="F:L-amino acid transmembrane transporter activity"/>
    <property type="evidence" value="ECO:0007669"/>
    <property type="project" value="TreeGrafter"/>
</dbReference>
<dbReference type="PANTHER" id="PTHR22950:SF705">
    <property type="entry name" value="AMINO ACID TRANSPORTER AVT1I-LIKE"/>
    <property type="match status" value="1"/>
</dbReference>
<feature type="transmembrane region" description="Helical" evidence="6">
    <location>
        <begin position="322"/>
        <end position="345"/>
    </location>
</feature>
<feature type="domain" description="Amino acid transporter transmembrane" evidence="7">
    <location>
        <begin position="22"/>
        <end position="402"/>
    </location>
</feature>
<evidence type="ECO:0000256" key="2">
    <source>
        <dbReference type="ARBA" id="ARBA00022692"/>
    </source>
</evidence>
<feature type="transmembrane region" description="Helical" evidence="6">
    <location>
        <begin position="100"/>
        <end position="122"/>
    </location>
</feature>
<feature type="transmembrane region" description="Helical" evidence="6">
    <location>
        <begin position="54"/>
        <end position="73"/>
    </location>
</feature>
<proteinExistence type="predicted"/>
<keyword evidence="9" id="KW-1185">Reference proteome</keyword>
<gene>
    <name evidence="8" type="ORF">SASPL_139781</name>
</gene>
<reference evidence="8" key="2">
    <citation type="submission" date="2020-08" db="EMBL/GenBank/DDBJ databases">
        <title>Plant Genome Project.</title>
        <authorList>
            <person name="Zhang R.-G."/>
        </authorList>
    </citation>
    <scope>NUCLEOTIDE SEQUENCE</scope>
    <source>
        <strain evidence="8">Huo1</strain>
        <tissue evidence="8">Leaf</tissue>
    </source>
</reference>
<feature type="transmembrane region" description="Helical" evidence="6">
    <location>
        <begin position="142"/>
        <end position="161"/>
    </location>
</feature>
<evidence type="ECO:0000256" key="1">
    <source>
        <dbReference type="ARBA" id="ARBA00004141"/>
    </source>
</evidence>
<protein>
    <recommendedName>
        <fullName evidence="7">Amino acid transporter transmembrane domain-containing protein</fullName>
    </recommendedName>
</protein>
<dbReference type="Pfam" id="PF01490">
    <property type="entry name" value="Aa_trans"/>
    <property type="match status" value="1"/>
</dbReference>
<evidence type="ECO:0000259" key="7">
    <source>
        <dbReference type="Pfam" id="PF01490"/>
    </source>
</evidence>
<evidence type="ECO:0000313" key="8">
    <source>
        <dbReference type="EMBL" id="KAG6398323.1"/>
    </source>
</evidence>
<feature type="transmembrane region" description="Helical" evidence="6">
    <location>
        <begin position="351"/>
        <end position="372"/>
    </location>
</feature>
<evidence type="ECO:0000256" key="4">
    <source>
        <dbReference type="ARBA" id="ARBA00022989"/>
    </source>
</evidence>
<dbReference type="InterPro" id="IPR013057">
    <property type="entry name" value="AA_transpt_TM"/>
</dbReference>
<evidence type="ECO:0000256" key="6">
    <source>
        <dbReference type="SAM" id="Phobius"/>
    </source>
</evidence>
<feature type="transmembrane region" description="Helical" evidence="6">
    <location>
        <begin position="241"/>
        <end position="262"/>
    </location>
</feature>
<comment type="caution">
    <text evidence="8">The sequence shown here is derived from an EMBL/GenBank/DDBJ whole genome shotgun (WGS) entry which is preliminary data.</text>
</comment>
<sequence length="414" mass="44935">MQDACDSVTVPILADSISNKGTASFYKTTFNGLNSLLGIAVLSVPYALSCGGWASLILLLVISSATCYTGLLIKKCMEADPNIRTYPGIGEKAFGARGRLVVSIFMNLELYLLAIGFLILVADNLHNLLPDLQVSVQGWFVINGRQTCILLAALIIMPTVWIDNLSTLSYVSATGIVATVVIAGSVVWSGESDGVGFNQKGVFFNWRGLPTSMSLYTLCYCSHPIFPTLYTSMRNGKQFKWVLIVCFVINTGVCISMAILGYLMFGSQLQSQITLNLPTNTLSAKVATYTALVNPVAKYALFLKPIVDAIESRLLPVHGKRICSAFTGSMLLCSTVLVALTLPYYEIFMSFIGAFTTVIGSILLPCFCYLRICGACVDLGFELVVIRSTVLMGFIILVVGTYTCLLQIFENLNM</sequence>
<accession>A0A8X8ZBB9</accession>
<evidence type="ECO:0000313" key="9">
    <source>
        <dbReference type="Proteomes" id="UP000298416"/>
    </source>
</evidence>
<comment type="subcellular location">
    <subcellularLocation>
        <location evidence="1">Membrane</location>
        <topology evidence="1">Multi-pass membrane protein</topology>
    </subcellularLocation>
</comment>
<keyword evidence="3" id="KW-0813">Transport</keyword>
<name>A0A8X8ZBB9_SALSN</name>
<feature type="transmembrane region" description="Helical" evidence="6">
    <location>
        <begin position="384"/>
        <end position="409"/>
    </location>
</feature>
<reference evidence="8" key="1">
    <citation type="submission" date="2018-01" db="EMBL/GenBank/DDBJ databases">
        <authorList>
            <person name="Mao J.F."/>
        </authorList>
    </citation>
    <scope>NUCLEOTIDE SEQUENCE</scope>
    <source>
        <strain evidence="8">Huo1</strain>
        <tissue evidence="8">Leaf</tissue>
    </source>
</reference>
<keyword evidence="4 6" id="KW-1133">Transmembrane helix</keyword>